<evidence type="ECO:0000313" key="13">
    <source>
        <dbReference type="EMBL" id="RUR00902.1"/>
    </source>
</evidence>
<evidence type="ECO:0000259" key="12">
    <source>
        <dbReference type="PROSITE" id="PS50109"/>
    </source>
</evidence>
<name>A0A433JRE2_9MICO</name>
<keyword evidence="5" id="KW-0808">Transferase</keyword>
<dbReference type="EC" id="2.7.13.3" evidence="3"/>
<dbReference type="Pfam" id="PF00512">
    <property type="entry name" value="HisKA"/>
    <property type="match status" value="1"/>
</dbReference>
<dbReference type="SUPFAM" id="SSF55874">
    <property type="entry name" value="ATPase domain of HSP90 chaperone/DNA topoisomerase II/histidine kinase"/>
    <property type="match status" value="1"/>
</dbReference>
<dbReference type="Gene3D" id="3.30.565.10">
    <property type="entry name" value="Histidine kinase-like ATPase, C-terminal domain"/>
    <property type="match status" value="1"/>
</dbReference>
<dbReference type="GO" id="GO:0005886">
    <property type="term" value="C:plasma membrane"/>
    <property type="evidence" value="ECO:0007669"/>
    <property type="project" value="UniProtKB-SubCell"/>
</dbReference>
<comment type="catalytic activity">
    <reaction evidence="1">
        <text>ATP + protein L-histidine = ADP + protein N-phospho-L-histidine.</text>
        <dbReference type="EC" id="2.7.13.3"/>
    </reaction>
</comment>
<dbReference type="InterPro" id="IPR005467">
    <property type="entry name" value="His_kinase_dom"/>
</dbReference>
<dbReference type="PROSITE" id="PS50109">
    <property type="entry name" value="HIS_KIN"/>
    <property type="match status" value="1"/>
</dbReference>
<dbReference type="SMART" id="SM00387">
    <property type="entry name" value="HATPase_c"/>
    <property type="match status" value="1"/>
</dbReference>
<keyword evidence="6 11" id="KW-0812">Transmembrane</keyword>
<evidence type="ECO:0000256" key="7">
    <source>
        <dbReference type="ARBA" id="ARBA00022777"/>
    </source>
</evidence>
<dbReference type="FunFam" id="1.10.287.130:FF:000001">
    <property type="entry name" value="Two-component sensor histidine kinase"/>
    <property type="match status" value="1"/>
</dbReference>
<dbReference type="InterPro" id="IPR036890">
    <property type="entry name" value="HATPase_C_sf"/>
</dbReference>
<dbReference type="CDD" id="cd00082">
    <property type="entry name" value="HisKA"/>
    <property type="match status" value="1"/>
</dbReference>
<evidence type="ECO:0000256" key="9">
    <source>
        <dbReference type="ARBA" id="ARBA00023012"/>
    </source>
</evidence>
<reference evidence="13 14" key="1">
    <citation type="submission" date="2018-12" db="EMBL/GenBank/DDBJ databases">
        <authorList>
            <person name="Li F."/>
        </authorList>
    </citation>
    <scope>NUCLEOTIDE SEQUENCE [LARGE SCALE GENOMIC DNA]</scope>
    <source>
        <strain evidence="13 14">EGI 6500705</strain>
    </source>
</reference>
<gene>
    <name evidence="13" type="ORF">ELQ94_04980</name>
</gene>
<dbReference type="AlphaFoldDB" id="A0A433JRE2"/>
<dbReference type="SMART" id="SM00388">
    <property type="entry name" value="HisKA"/>
    <property type="match status" value="1"/>
</dbReference>
<evidence type="ECO:0000256" key="8">
    <source>
        <dbReference type="ARBA" id="ARBA00022989"/>
    </source>
</evidence>
<evidence type="ECO:0000256" key="6">
    <source>
        <dbReference type="ARBA" id="ARBA00022692"/>
    </source>
</evidence>
<dbReference type="SUPFAM" id="SSF47384">
    <property type="entry name" value="Homodimeric domain of signal transducing histidine kinase"/>
    <property type="match status" value="1"/>
</dbReference>
<comment type="subcellular location">
    <subcellularLocation>
        <location evidence="2">Cell membrane</location>
    </subcellularLocation>
</comment>
<dbReference type="PRINTS" id="PR00344">
    <property type="entry name" value="BCTRLSENSOR"/>
</dbReference>
<feature type="domain" description="Histidine kinase" evidence="12">
    <location>
        <begin position="279"/>
        <end position="492"/>
    </location>
</feature>
<dbReference type="InterPro" id="IPR004358">
    <property type="entry name" value="Sig_transdc_His_kin-like_C"/>
</dbReference>
<keyword evidence="8 11" id="KW-1133">Transmembrane helix</keyword>
<keyword evidence="14" id="KW-1185">Reference proteome</keyword>
<dbReference type="PANTHER" id="PTHR45436:SF5">
    <property type="entry name" value="SENSOR HISTIDINE KINASE TRCS"/>
    <property type="match status" value="1"/>
</dbReference>
<proteinExistence type="predicted"/>
<evidence type="ECO:0000313" key="14">
    <source>
        <dbReference type="Proteomes" id="UP000274909"/>
    </source>
</evidence>
<dbReference type="GO" id="GO:0000155">
    <property type="term" value="F:phosphorelay sensor kinase activity"/>
    <property type="evidence" value="ECO:0007669"/>
    <property type="project" value="InterPro"/>
</dbReference>
<accession>A0A433JRE2</accession>
<feature type="transmembrane region" description="Helical" evidence="11">
    <location>
        <begin position="178"/>
        <end position="201"/>
    </location>
</feature>
<protein>
    <recommendedName>
        <fullName evidence="3">histidine kinase</fullName>
        <ecNumber evidence="3">2.7.13.3</ecNumber>
    </recommendedName>
</protein>
<evidence type="ECO:0000256" key="10">
    <source>
        <dbReference type="ARBA" id="ARBA00023136"/>
    </source>
</evidence>
<dbReference type="Pfam" id="PF02518">
    <property type="entry name" value="HATPase_c"/>
    <property type="match status" value="1"/>
</dbReference>
<dbReference type="CDD" id="cd00075">
    <property type="entry name" value="HATPase"/>
    <property type="match status" value="1"/>
</dbReference>
<evidence type="ECO:0000256" key="5">
    <source>
        <dbReference type="ARBA" id="ARBA00022679"/>
    </source>
</evidence>
<keyword evidence="7 13" id="KW-0418">Kinase</keyword>
<evidence type="ECO:0000256" key="2">
    <source>
        <dbReference type="ARBA" id="ARBA00004236"/>
    </source>
</evidence>
<dbReference type="InterPro" id="IPR050428">
    <property type="entry name" value="TCS_sensor_his_kinase"/>
</dbReference>
<dbReference type="Proteomes" id="UP000274909">
    <property type="component" value="Unassembled WGS sequence"/>
</dbReference>
<dbReference type="OrthoDB" id="9786919at2"/>
<evidence type="ECO:0000256" key="11">
    <source>
        <dbReference type="SAM" id="Phobius"/>
    </source>
</evidence>
<dbReference type="PANTHER" id="PTHR45436">
    <property type="entry name" value="SENSOR HISTIDINE KINASE YKOH"/>
    <property type="match status" value="1"/>
</dbReference>
<keyword evidence="10 11" id="KW-0472">Membrane</keyword>
<dbReference type="InterPro" id="IPR036097">
    <property type="entry name" value="HisK_dim/P_sf"/>
</dbReference>
<dbReference type="InterPro" id="IPR003594">
    <property type="entry name" value="HATPase_dom"/>
</dbReference>
<keyword evidence="4" id="KW-0597">Phosphoprotein</keyword>
<keyword evidence="9" id="KW-0902">Two-component regulatory system</keyword>
<evidence type="ECO:0000256" key="3">
    <source>
        <dbReference type="ARBA" id="ARBA00012438"/>
    </source>
</evidence>
<dbReference type="InterPro" id="IPR003661">
    <property type="entry name" value="HisK_dim/P_dom"/>
</dbReference>
<evidence type="ECO:0000256" key="1">
    <source>
        <dbReference type="ARBA" id="ARBA00000085"/>
    </source>
</evidence>
<comment type="caution">
    <text evidence="13">The sequence shown here is derived from an EMBL/GenBank/DDBJ whole genome shotgun (WGS) entry which is preliminary data.</text>
</comment>
<organism evidence="13 14">
    <name type="scientific">Labedella endophytica</name>
    <dbReference type="NCBI Taxonomy" id="1523160"/>
    <lineage>
        <taxon>Bacteria</taxon>
        <taxon>Bacillati</taxon>
        <taxon>Actinomycetota</taxon>
        <taxon>Actinomycetes</taxon>
        <taxon>Micrococcales</taxon>
        <taxon>Microbacteriaceae</taxon>
        <taxon>Labedella</taxon>
    </lineage>
</organism>
<sequence length="505" mass="53902">MRLPRRVRTLRGRLIVLVSSLLLAALVVLGIASVAILRQSLAAQTESTLFLSADSTISEVVSSIEATGSPPAFDDASIIIPPDAFYITLTGDEPTQSALFGRDYSFEPLTAAQIRQIRDQLANPERRAEEGILTETVSLDGEGSYLVTMSPYTRDDGTDYTVINGVGLTGPDSVVGAYMLGVGIGAFLIAALAAGIGFRILTRELDPLERVAHVAGSVASTPLSSGAVGVVARVPRDARLEGSETDRVAEALNRLLAHVEVSLTARHRAEESMRRFIAEASHELRNPLASIRGYADFYAQPNADPVETAGALVRIGAEAKRMSRLVDDLLLLAKLDADPEVVREEVELSRVVLETVSDARFAYPDHVWRMAMPDEAVVVSGDEGWIRQMLLNLVANAGHHTPEGTSVLISIVEADAAVEVLVEDDGPGIPADALPTLFDRFTQAGTTDTRERTTVGLGLAIVDALADASGSSVSVDSDENGTRFTIRIPTVSTRDAPPSTRDRTA</sequence>
<evidence type="ECO:0000256" key="4">
    <source>
        <dbReference type="ARBA" id="ARBA00022553"/>
    </source>
</evidence>
<dbReference type="Gene3D" id="1.10.287.130">
    <property type="match status" value="1"/>
</dbReference>
<dbReference type="EMBL" id="RZGZ01000002">
    <property type="protein sequence ID" value="RUR00902.1"/>
    <property type="molecule type" value="Genomic_DNA"/>
</dbReference>